<dbReference type="RefSeq" id="WP_151511203.1">
    <property type="nucleotide sequence ID" value="NZ_VYUA01000014.1"/>
</dbReference>
<protein>
    <submittedName>
        <fullName evidence="1">Uncharacterized protein</fullName>
    </submittedName>
</protein>
<dbReference type="EMBL" id="VYUA01000014">
    <property type="protein sequence ID" value="KAB2591324.1"/>
    <property type="molecule type" value="Genomic_DNA"/>
</dbReference>
<evidence type="ECO:0000313" key="2">
    <source>
        <dbReference type="Proteomes" id="UP000326907"/>
    </source>
</evidence>
<name>A0A5N5EZ65_9ACTN</name>
<accession>A0A5N5EZ65</accession>
<reference evidence="1 2" key="1">
    <citation type="submission" date="2019-09" db="EMBL/GenBank/DDBJ databases">
        <authorList>
            <person name="Liu P."/>
        </authorList>
    </citation>
    <scope>NUCLEOTIDE SEQUENCE [LARGE SCALE GENOMIC DNA]</scope>
    <source>
        <strain evidence="1 2">TRM68085</strain>
    </source>
</reference>
<evidence type="ECO:0000313" key="1">
    <source>
        <dbReference type="EMBL" id="KAB2591324.1"/>
    </source>
</evidence>
<organism evidence="1 2">
    <name type="scientific">Streptomyces arboris</name>
    <dbReference type="NCBI Taxonomy" id="2600619"/>
    <lineage>
        <taxon>Bacteria</taxon>
        <taxon>Bacillati</taxon>
        <taxon>Actinomycetota</taxon>
        <taxon>Actinomycetes</taxon>
        <taxon>Kitasatosporales</taxon>
        <taxon>Streptomycetaceae</taxon>
        <taxon>Streptomyces</taxon>
    </lineage>
</organism>
<dbReference type="AlphaFoldDB" id="A0A5N5EZ65"/>
<gene>
    <name evidence="1" type="ORF">F5983_17750</name>
</gene>
<keyword evidence="2" id="KW-1185">Reference proteome</keyword>
<proteinExistence type="predicted"/>
<comment type="caution">
    <text evidence="1">The sequence shown here is derived from an EMBL/GenBank/DDBJ whole genome shotgun (WGS) entry which is preliminary data.</text>
</comment>
<sequence>MTIRITGSDWDTAVLRALAADPPPPSGDADRHRHAVRLLAGTIGDDLRLFLRCHGATEAVAAVRTLAGTTRLILTTQLGHALMVPLLVEEATGRRTLPIVHDRNPLVRTMYEERLRLGEPLLLTRLGAGDIRRWLGSDAVIVANLDTCYPGTRHTRDLPVLGGRLTVPTGLLALAARRNLETRAMAVPDVAGRIAPRVGPPLPAAVDAAVGAYGEWLDRCVSAAPEQWMAWGSLHHANA</sequence>
<dbReference type="Proteomes" id="UP000326907">
    <property type="component" value="Unassembled WGS sequence"/>
</dbReference>